<reference evidence="1 2" key="2">
    <citation type="journal article" date="2019" name="G3 (Bethesda)">
        <title>Hybrid Assembly of the Genome of the Entomopathogenic Nematode Steinernema carpocapsae Identifies the X-Chromosome.</title>
        <authorList>
            <person name="Serra L."/>
            <person name="Macchietto M."/>
            <person name="Macias-Munoz A."/>
            <person name="McGill C.J."/>
            <person name="Rodriguez I.M."/>
            <person name="Rodriguez B."/>
            <person name="Murad R."/>
            <person name="Mortazavi A."/>
        </authorList>
    </citation>
    <scope>NUCLEOTIDE SEQUENCE [LARGE SCALE GENOMIC DNA]</scope>
    <source>
        <strain evidence="1 2">ALL</strain>
    </source>
</reference>
<evidence type="ECO:0000313" key="2">
    <source>
        <dbReference type="Proteomes" id="UP000298663"/>
    </source>
</evidence>
<comment type="caution">
    <text evidence="1">The sequence shown here is derived from an EMBL/GenBank/DDBJ whole genome shotgun (WGS) entry which is preliminary data.</text>
</comment>
<sequence length="133" mass="15652">MFKKLFIFTFDTYKGSAKVDVKSRCPVFILLLAVWWSGRFITACGNHSKRTEIVFDQNRVLFLLHKQYEKRCRHVKLEEQFESSEIEVAQEIIEFLEQRSLDIEDRTTLVFDEESVFLPPISHVGARCCGWSN</sequence>
<protein>
    <submittedName>
        <fullName evidence="1">Uncharacterized protein</fullName>
    </submittedName>
</protein>
<gene>
    <name evidence="1" type="ORF">L596_009207</name>
</gene>
<name>A0A4U5PEQ5_STECR</name>
<dbReference type="AlphaFoldDB" id="A0A4U5PEQ5"/>
<keyword evidence="2" id="KW-1185">Reference proteome</keyword>
<accession>A0A4U5PEQ5</accession>
<reference evidence="1 2" key="1">
    <citation type="journal article" date="2015" name="Genome Biol.">
        <title>Comparative genomics of Steinernema reveals deeply conserved gene regulatory networks.</title>
        <authorList>
            <person name="Dillman A.R."/>
            <person name="Macchietto M."/>
            <person name="Porter C.F."/>
            <person name="Rogers A."/>
            <person name="Williams B."/>
            <person name="Antoshechkin I."/>
            <person name="Lee M.M."/>
            <person name="Goodwin Z."/>
            <person name="Lu X."/>
            <person name="Lewis E.E."/>
            <person name="Goodrich-Blair H."/>
            <person name="Stock S.P."/>
            <person name="Adams B.J."/>
            <person name="Sternberg P.W."/>
            <person name="Mortazavi A."/>
        </authorList>
    </citation>
    <scope>NUCLEOTIDE SEQUENCE [LARGE SCALE GENOMIC DNA]</scope>
    <source>
        <strain evidence="1 2">ALL</strain>
    </source>
</reference>
<dbReference type="EMBL" id="AZBU02000002">
    <property type="protein sequence ID" value="TKR94982.1"/>
    <property type="molecule type" value="Genomic_DNA"/>
</dbReference>
<dbReference type="Proteomes" id="UP000298663">
    <property type="component" value="Unassembled WGS sequence"/>
</dbReference>
<evidence type="ECO:0000313" key="1">
    <source>
        <dbReference type="EMBL" id="TKR94982.1"/>
    </source>
</evidence>
<proteinExistence type="predicted"/>
<organism evidence="1 2">
    <name type="scientific">Steinernema carpocapsae</name>
    <name type="common">Entomopathogenic nematode</name>
    <dbReference type="NCBI Taxonomy" id="34508"/>
    <lineage>
        <taxon>Eukaryota</taxon>
        <taxon>Metazoa</taxon>
        <taxon>Ecdysozoa</taxon>
        <taxon>Nematoda</taxon>
        <taxon>Chromadorea</taxon>
        <taxon>Rhabditida</taxon>
        <taxon>Tylenchina</taxon>
        <taxon>Panagrolaimomorpha</taxon>
        <taxon>Strongyloidoidea</taxon>
        <taxon>Steinernematidae</taxon>
        <taxon>Steinernema</taxon>
    </lineage>
</organism>